<dbReference type="InterPro" id="IPR027417">
    <property type="entry name" value="P-loop_NTPase"/>
</dbReference>
<comment type="similarity">
    <text evidence="1">Belongs to the GSP E family.</text>
</comment>
<gene>
    <name evidence="4" type="ORF">EDF62_2552</name>
</gene>
<dbReference type="PANTHER" id="PTHR30486">
    <property type="entry name" value="TWITCHING MOTILITY PROTEIN PILT"/>
    <property type="match status" value="1"/>
</dbReference>
<feature type="compositionally biased region" description="Basic and acidic residues" evidence="2">
    <location>
        <begin position="63"/>
        <end position="76"/>
    </location>
</feature>
<name>A0A4R6RXH9_9MICO</name>
<evidence type="ECO:0000256" key="2">
    <source>
        <dbReference type="SAM" id="MobiDB-lite"/>
    </source>
</evidence>
<feature type="region of interest" description="Disordered" evidence="2">
    <location>
        <begin position="24"/>
        <end position="112"/>
    </location>
</feature>
<dbReference type="PANTHER" id="PTHR30486:SF6">
    <property type="entry name" value="TYPE IV PILUS RETRACTATION ATPASE PILT"/>
    <property type="match status" value="1"/>
</dbReference>
<evidence type="ECO:0000313" key="4">
    <source>
        <dbReference type="EMBL" id="TDP90896.1"/>
    </source>
</evidence>
<feature type="compositionally biased region" description="Gly residues" evidence="2">
    <location>
        <begin position="33"/>
        <end position="42"/>
    </location>
</feature>
<dbReference type="SUPFAM" id="SSF52540">
    <property type="entry name" value="P-loop containing nucleoside triphosphate hydrolases"/>
    <property type="match status" value="1"/>
</dbReference>
<keyword evidence="5" id="KW-1185">Reference proteome</keyword>
<accession>A0A4R6RXH9</accession>
<dbReference type="Proteomes" id="UP000295601">
    <property type="component" value="Unassembled WGS sequence"/>
</dbReference>
<organism evidence="4 5">
    <name type="scientific">Leucobacter luti</name>
    <dbReference type="NCBI Taxonomy" id="340320"/>
    <lineage>
        <taxon>Bacteria</taxon>
        <taxon>Bacillati</taxon>
        <taxon>Actinomycetota</taxon>
        <taxon>Actinomycetes</taxon>
        <taxon>Micrococcales</taxon>
        <taxon>Microbacteriaceae</taxon>
        <taxon>Leucobacter</taxon>
    </lineage>
</organism>
<comment type="caution">
    <text evidence="4">The sequence shown here is derived from an EMBL/GenBank/DDBJ whole genome shotgun (WGS) entry which is preliminary data.</text>
</comment>
<dbReference type="Gene3D" id="3.30.450.90">
    <property type="match status" value="1"/>
</dbReference>
<proteinExistence type="inferred from homology"/>
<dbReference type="InterPro" id="IPR001482">
    <property type="entry name" value="T2SS/T4SS_dom"/>
</dbReference>
<feature type="compositionally biased region" description="Basic and acidic residues" evidence="2">
    <location>
        <begin position="97"/>
        <end position="109"/>
    </location>
</feature>
<evidence type="ECO:0000259" key="3">
    <source>
        <dbReference type="Pfam" id="PF00437"/>
    </source>
</evidence>
<sequence>MHNCGIGWNIRMIPSLLRHTAPAQPKTVVRSPGGPGGFGGSRGSRNSRGSAESRRSGGAGGSRRADDFRGAVERQQRGKHGRWWAGRESSPGQADTARQDEIAPERDVSGAELRATEASWAELLGRATPQSDGPQAVGLLRPDPLPDNAAERSSRVCAPLPPPRTAALPLAARRALGGLLPVLDDPALRDLLVHVRAGQGELWVDRAGQIEHIAGWSVQPAAVHRLATALIAAGGRHLDELHPSGDVRLGDGMRVHAVLPPVAVAGAAVSIRVPRVEMLSFDELVSGGLCTLRVADLLRSAVRGRRNLLITGGTGTGKTTLLAALLSLVGRRERIVTIEDLAELRLAHPHAIALEARQASTEGLGRVTLDELLREALRMRPDRIALGECRGPEIATLLTALNTGHDGGAGTLHASKISEVPARLEALGASAGLPPEALARQAVSALDLVVHLTRVAGRPRVEAIGRLSIGTDRGLAIDVGRL</sequence>
<dbReference type="EMBL" id="SNYA01000006">
    <property type="protein sequence ID" value="TDP90896.1"/>
    <property type="molecule type" value="Genomic_DNA"/>
</dbReference>
<dbReference type="GO" id="GO:0016887">
    <property type="term" value="F:ATP hydrolysis activity"/>
    <property type="evidence" value="ECO:0007669"/>
    <property type="project" value="InterPro"/>
</dbReference>
<dbReference type="InterPro" id="IPR050921">
    <property type="entry name" value="T4SS_GSP_E_ATPase"/>
</dbReference>
<feature type="domain" description="Bacterial type II secretion system protein E" evidence="3">
    <location>
        <begin position="223"/>
        <end position="454"/>
    </location>
</feature>
<protein>
    <submittedName>
        <fullName evidence="4">Flp pilus assembly CpaF family ATPase</fullName>
    </submittedName>
</protein>
<dbReference type="Gene3D" id="3.40.50.300">
    <property type="entry name" value="P-loop containing nucleotide triphosphate hydrolases"/>
    <property type="match status" value="1"/>
</dbReference>
<evidence type="ECO:0000313" key="5">
    <source>
        <dbReference type="Proteomes" id="UP000295601"/>
    </source>
</evidence>
<reference evidence="4 5" key="1">
    <citation type="submission" date="2019-03" db="EMBL/GenBank/DDBJ databases">
        <title>Genomic analyses of the natural microbiome of Caenorhabditis elegans.</title>
        <authorList>
            <person name="Samuel B."/>
        </authorList>
    </citation>
    <scope>NUCLEOTIDE SEQUENCE [LARGE SCALE GENOMIC DNA]</scope>
    <source>
        <strain evidence="4 5">JUb18</strain>
    </source>
</reference>
<evidence type="ECO:0000256" key="1">
    <source>
        <dbReference type="ARBA" id="ARBA00006611"/>
    </source>
</evidence>
<dbReference type="Pfam" id="PF00437">
    <property type="entry name" value="T2SSE"/>
    <property type="match status" value="1"/>
</dbReference>
<dbReference type="AlphaFoldDB" id="A0A4R6RXH9"/>
<dbReference type="CDD" id="cd01130">
    <property type="entry name" value="VirB11-like_ATPase"/>
    <property type="match status" value="1"/>
</dbReference>